<dbReference type="SMART" id="SM00589">
    <property type="entry name" value="PRY"/>
    <property type="match status" value="1"/>
</dbReference>
<dbReference type="InterPro" id="IPR000315">
    <property type="entry name" value="Znf_B-box"/>
</dbReference>
<dbReference type="PRINTS" id="PR01407">
    <property type="entry name" value="BUTYPHLNCDUF"/>
</dbReference>
<accession>A0AAD5FU81</accession>
<dbReference type="InterPro" id="IPR006574">
    <property type="entry name" value="PRY"/>
</dbReference>
<dbReference type="SUPFAM" id="SSF57850">
    <property type="entry name" value="RING/U-box"/>
    <property type="match status" value="1"/>
</dbReference>
<dbReference type="CDD" id="cd12893">
    <property type="entry name" value="SPRY_PRY_TRIM35"/>
    <property type="match status" value="1"/>
</dbReference>
<evidence type="ECO:0000256" key="2">
    <source>
        <dbReference type="ARBA" id="ARBA00022771"/>
    </source>
</evidence>
<feature type="compositionally biased region" description="Basic residues" evidence="6">
    <location>
        <begin position="9"/>
        <end position="21"/>
    </location>
</feature>
<dbReference type="InterPro" id="IPR013083">
    <property type="entry name" value="Znf_RING/FYVE/PHD"/>
</dbReference>
<dbReference type="SMART" id="SM00336">
    <property type="entry name" value="BBOX"/>
    <property type="match status" value="1"/>
</dbReference>
<evidence type="ECO:0000259" key="8">
    <source>
        <dbReference type="PROSITE" id="PS50188"/>
    </source>
</evidence>
<evidence type="ECO:0000256" key="1">
    <source>
        <dbReference type="ARBA" id="ARBA00022723"/>
    </source>
</evidence>
<evidence type="ECO:0000256" key="6">
    <source>
        <dbReference type="SAM" id="MobiDB-lite"/>
    </source>
</evidence>
<dbReference type="SUPFAM" id="SSF57845">
    <property type="entry name" value="B-box zinc-binding domain"/>
    <property type="match status" value="1"/>
</dbReference>
<evidence type="ECO:0000313" key="10">
    <source>
        <dbReference type="Proteomes" id="UP001205998"/>
    </source>
</evidence>
<feature type="domain" description="B30.2/SPRY" evidence="8">
    <location>
        <begin position="276"/>
        <end position="468"/>
    </location>
</feature>
<sequence>MTVLARAAARLRSRSSPRRRAGTREQKVLSKQGHSVCKVCLQTFWKSNVSKECPVCRRKSSTDDTSSNAALMNLCETYIQKSQRSSSVCETVCSLHDEKLKLFCMEDQQLVCVVCRDSKKHTDHKFCPVDEAGSDCKEELKTALKQLQEKLKIFEDCKRSWSQTAEHIKFQAQHTEQQIKEEFEKLHQVLRDEEAARIAALREEEEQKSLIMKEKIEKLSRDISSLLDTIGAVKEEMRAEDVSFLRNYKTTVKRAQCTLQHPEELSGALIHVAKHLANLKFRVWEKMQCAVRYTPVTLDPNTAHHKLIVSNDLTTVRFSNKEQKLPDNPERFNHHCCVLGSEDFNLGMHCWDIEVGVCTQWSVGVMTESAQKKGSMTSKTEMWYVECRGGKYEARSTTQPSTPLSVTQKLRRIRLQLSLDRGKLSFSDPLTNSHIHTFTHIYTNKLLPFLRVACQKYPVKILPLQCSVKVHQIS</sequence>
<proteinExistence type="predicted"/>
<evidence type="ECO:0000313" key="9">
    <source>
        <dbReference type="EMBL" id="KAI5628588.1"/>
    </source>
</evidence>
<dbReference type="Pfam" id="PF13765">
    <property type="entry name" value="PRY"/>
    <property type="match status" value="1"/>
</dbReference>
<dbReference type="InterPro" id="IPR050143">
    <property type="entry name" value="TRIM/RBCC"/>
</dbReference>
<dbReference type="InterPro" id="IPR001870">
    <property type="entry name" value="B30.2/SPRY"/>
</dbReference>
<dbReference type="Gene3D" id="2.60.120.920">
    <property type="match status" value="1"/>
</dbReference>
<dbReference type="FunFam" id="2.60.120.920:FF:000004">
    <property type="entry name" value="Butyrophilin subfamily 1 member A1"/>
    <property type="match status" value="1"/>
</dbReference>
<dbReference type="InterPro" id="IPR013320">
    <property type="entry name" value="ConA-like_dom_sf"/>
</dbReference>
<dbReference type="PANTHER" id="PTHR24103">
    <property type="entry name" value="E3 UBIQUITIN-PROTEIN LIGASE TRIM"/>
    <property type="match status" value="1"/>
</dbReference>
<gene>
    <name evidence="9" type="ORF">C0J50_3078</name>
</gene>
<feature type="domain" description="B box-type" evidence="7">
    <location>
        <begin position="92"/>
        <end position="129"/>
    </location>
</feature>
<keyword evidence="5" id="KW-0175">Coiled coil</keyword>
<dbReference type="InterPro" id="IPR043136">
    <property type="entry name" value="B30.2/SPRY_sf"/>
</dbReference>
<reference evidence="9" key="1">
    <citation type="submission" date="2018-07" db="EMBL/GenBank/DDBJ databases">
        <title>Comparative genomics of catfishes provides insights into carnivory and benthic adaptation.</title>
        <authorList>
            <person name="Zhang Y."/>
            <person name="Wang D."/>
            <person name="Peng Z."/>
            <person name="Zheng S."/>
            <person name="Shao F."/>
            <person name="Tao W."/>
        </authorList>
    </citation>
    <scope>NUCLEOTIDE SEQUENCE</scope>
    <source>
        <strain evidence="9">Chongqing</strain>
    </source>
</reference>
<dbReference type="CDD" id="cd19800">
    <property type="entry name" value="Bbox2_xNF7-like"/>
    <property type="match status" value="1"/>
</dbReference>
<dbReference type="Pfam" id="PF00643">
    <property type="entry name" value="zf-B_box"/>
    <property type="match status" value="1"/>
</dbReference>
<dbReference type="Pfam" id="PF00622">
    <property type="entry name" value="SPRY"/>
    <property type="match status" value="1"/>
</dbReference>
<keyword evidence="1" id="KW-0479">Metal-binding</keyword>
<protein>
    <submittedName>
        <fullName evidence="9">Tripartite motif-containing protein 35-like</fullName>
    </submittedName>
</protein>
<dbReference type="InterPro" id="IPR003879">
    <property type="entry name" value="Butyrophylin_SPRY"/>
</dbReference>
<dbReference type="SUPFAM" id="SSF49899">
    <property type="entry name" value="Concanavalin A-like lectins/glucanases"/>
    <property type="match status" value="1"/>
</dbReference>
<dbReference type="PROSITE" id="PS50188">
    <property type="entry name" value="B302_SPRY"/>
    <property type="match status" value="1"/>
</dbReference>
<dbReference type="Gene3D" id="3.30.160.60">
    <property type="entry name" value="Classic Zinc Finger"/>
    <property type="match status" value="1"/>
</dbReference>
<dbReference type="PROSITE" id="PS50119">
    <property type="entry name" value="ZF_BBOX"/>
    <property type="match status" value="1"/>
</dbReference>
<keyword evidence="3" id="KW-0862">Zinc</keyword>
<dbReference type="InterPro" id="IPR003877">
    <property type="entry name" value="SPRY_dom"/>
</dbReference>
<evidence type="ECO:0000256" key="5">
    <source>
        <dbReference type="SAM" id="Coils"/>
    </source>
</evidence>
<dbReference type="EMBL" id="MU545793">
    <property type="protein sequence ID" value="KAI5628588.1"/>
    <property type="molecule type" value="Genomic_DNA"/>
</dbReference>
<keyword evidence="10" id="KW-1185">Reference proteome</keyword>
<feature type="coiled-coil region" evidence="5">
    <location>
        <begin position="202"/>
        <end position="236"/>
    </location>
</feature>
<organism evidence="9 10">
    <name type="scientific">Silurus asotus</name>
    <name type="common">Amur catfish</name>
    <name type="synonym">Parasilurus asotus</name>
    <dbReference type="NCBI Taxonomy" id="30991"/>
    <lineage>
        <taxon>Eukaryota</taxon>
        <taxon>Metazoa</taxon>
        <taxon>Chordata</taxon>
        <taxon>Craniata</taxon>
        <taxon>Vertebrata</taxon>
        <taxon>Euteleostomi</taxon>
        <taxon>Actinopterygii</taxon>
        <taxon>Neopterygii</taxon>
        <taxon>Teleostei</taxon>
        <taxon>Ostariophysi</taxon>
        <taxon>Siluriformes</taxon>
        <taxon>Siluridae</taxon>
        <taxon>Silurus</taxon>
    </lineage>
</organism>
<dbReference type="SMART" id="SM00449">
    <property type="entry name" value="SPRY"/>
    <property type="match status" value="1"/>
</dbReference>
<evidence type="ECO:0000256" key="4">
    <source>
        <dbReference type="PROSITE-ProRule" id="PRU00024"/>
    </source>
</evidence>
<dbReference type="AlphaFoldDB" id="A0AAD5FU81"/>
<dbReference type="GO" id="GO:0008270">
    <property type="term" value="F:zinc ion binding"/>
    <property type="evidence" value="ECO:0007669"/>
    <property type="project" value="UniProtKB-KW"/>
</dbReference>
<evidence type="ECO:0000259" key="7">
    <source>
        <dbReference type="PROSITE" id="PS50119"/>
    </source>
</evidence>
<comment type="caution">
    <text evidence="9">The sequence shown here is derived from an EMBL/GenBank/DDBJ whole genome shotgun (WGS) entry which is preliminary data.</text>
</comment>
<dbReference type="Proteomes" id="UP001205998">
    <property type="component" value="Unassembled WGS sequence"/>
</dbReference>
<keyword evidence="2 4" id="KW-0863">Zinc-finger</keyword>
<evidence type="ECO:0000256" key="3">
    <source>
        <dbReference type="ARBA" id="ARBA00022833"/>
    </source>
</evidence>
<dbReference type="Gene3D" id="3.30.40.10">
    <property type="entry name" value="Zinc/RING finger domain, C3HC4 (zinc finger)"/>
    <property type="match status" value="1"/>
</dbReference>
<feature type="region of interest" description="Disordered" evidence="6">
    <location>
        <begin position="1"/>
        <end position="27"/>
    </location>
</feature>
<name>A0AAD5FU81_SILAS</name>